<dbReference type="GO" id="GO:0005524">
    <property type="term" value="F:ATP binding"/>
    <property type="evidence" value="ECO:0007669"/>
    <property type="project" value="UniProtKB-UniRule"/>
</dbReference>
<evidence type="ECO:0000313" key="11">
    <source>
        <dbReference type="Proteomes" id="UP000823927"/>
    </source>
</evidence>
<dbReference type="GO" id="GO:0005737">
    <property type="term" value="C:cytoplasm"/>
    <property type="evidence" value="ECO:0007669"/>
    <property type="project" value="UniProtKB-SubCell"/>
</dbReference>
<comment type="similarity">
    <text evidence="8">Belongs to the tRNA(Ile)-lysidine synthase family.</text>
</comment>
<proteinExistence type="inferred from homology"/>
<dbReference type="EMBL" id="DVIT01000041">
    <property type="protein sequence ID" value="HIS48025.1"/>
    <property type="molecule type" value="Genomic_DNA"/>
</dbReference>
<evidence type="ECO:0000256" key="2">
    <source>
        <dbReference type="ARBA" id="ARBA00022490"/>
    </source>
</evidence>
<comment type="subcellular location">
    <subcellularLocation>
        <location evidence="1 8">Cytoplasm</location>
    </subcellularLocation>
</comment>
<reference evidence="10" key="2">
    <citation type="journal article" date="2021" name="PeerJ">
        <title>Extensive microbial diversity within the chicken gut microbiome revealed by metagenomics and culture.</title>
        <authorList>
            <person name="Gilroy R."/>
            <person name="Ravi A."/>
            <person name="Getino M."/>
            <person name="Pursley I."/>
            <person name="Horton D.L."/>
            <person name="Alikhan N.F."/>
            <person name="Baker D."/>
            <person name="Gharbi K."/>
            <person name="Hall N."/>
            <person name="Watson M."/>
            <person name="Adriaenssens E.M."/>
            <person name="Foster-Nyarko E."/>
            <person name="Jarju S."/>
            <person name="Secka A."/>
            <person name="Antonio M."/>
            <person name="Oren A."/>
            <person name="Chaudhuri R.R."/>
            <person name="La Ragione R."/>
            <person name="Hildebrand F."/>
            <person name="Pallen M.J."/>
        </authorList>
    </citation>
    <scope>NUCLEOTIDE SEQUENCE</scope>
    <source>
        <strain evidence="10">CHK178-757</strain>
    </source>
</reference>
<comment type="domain">
    <text evidence="8">The N-terminal region contains the highly conserved SGGXDS motif, predicted to be a P-loop motif involved in ATP binding.</text>
</comment>
<dbReference type="Gene3D" id="3.40.50.620">
    <property type="entry name" value="HUPs"/>
    <property type="match status" value="1"/>
</dbReference>
<sequence>MDNTVKKVEKYIADNHMLSPGDRVVVGVSGGADSMCLLFVLMTLARSLALELCVVHVNHGIRGKAAREDQEFVENFCNVHGLLWKNYQGDVPGLAQEKKMSHEEAGRMFRYECFENALKSLGWANGKIAVAHNKNDVAETFLMNIFRGSGLRGLTGILPVRGNIIRPLLVLERKEIESLLARTGIPCCTDQTNFENTYTRNRIRNTLIPYVEENINSGAVRHMWELAGETRELADYIQKMADEAWQKAARPDGSLDAGQMQTMEPVICREVLRRSIGKAAGRLKDITREHIYQVMELLDKPVGKRVCLPYGLTVVKGYDALKFLMPEALETSRKEEIPEGGEFFLEIPEQMGITSTIRVEAAGFCVALTLKGMEENQRIEEKQYTKWLDYDKIKDRLKLRFRQKDDYLIVDRRGSRKLLRRLMIDEKIPKEERDKVWLIADGSHIVWMIGGRISEAYKITENTKKILEIKIKGEE</sequence>
<dbReference type="SUPFAM" id="SSF52402">
    <property type="entry name" value="Adenine nucleotide alpha hydrolases-like"/>
    <property type="match status" value="1"/>
</dbReference>
<dbReference type="PANTHER" id="PTHR43033">
    <property type="entry name" value="TRNA(ILE)-LYSIDINE SYNTHASE-RELATED"/>
    <property type="match status" value="1"/>
</dbReference>
<comment type="caution">
    <text evidence="10">The sequence shown here is derived from an EMBL/GenBank/DDBJ whole genome shotgun (WGS) entry which is preliminary data.</text>
</comment>
<evidence type="ECO:0000256" key="8">
    <source>
        <dbReference type="HAMAP-Rule" id="MF_01161"/>
    </source>
</evidence>
<gene>
    <name evidence="8 10" type="primary">tilS</name>
    <name evidence="10" type="ORF">IAB46_10845</name>
</gene>
<keyword evidence="3 8" id="KW-0436">Ligase</keyword>
<evidence type="ECO:0000259" key="9">
    <source>
        <dbReference type="SMART" id="SM00977"/>
    </source>
</evidence>
<dbReference type="EC" id="6.3.4.19" evidence="8"/>
<keyword evidence="5 8" id="KW-0547">Nucleotide-binding</keyword>
<dbReference type="CDD" id="cd01992">
    <property type="entry name" value="TilS_N"/>
    <property type="match status" value="1"/>
</dbReference>
<evidence type="ECO:0000256" key="1">
    <source>
        <dbReference type="ARBA" id="ARBA00004496"/>
    </source>
</evidence>
<comment type="function">
    <text evidence="8">Ligates lysine onto the cytidine present at position 34 of the AUA codon-specific tRNA(Ile) that contains the anticodon CAU, in an ATP-dependent manner. Cytidine is converted to lysidine, thus changing the amino acid specificity of the tRNA from methionine to isoleucine.</text>
</comment>
<dbReference type="GO" id="GO:0006400">
    <property type="term" value="P:tRNA modification"/>
    <property type="evidence" value="ECO:0007669"/>
    <property type="project" value="UniProtKB-UniRule"/>
</dbReference>
<dbReference type="GO" id="GO:0032267">
    <property type="term" value="F:tRNA(Ile)-lysidine synthase activity"/>
    <property type="evidence" value="ECO:0007669"/>
    <property type="project" value="UniProtKB-EC"/>
</dbReference>
<protein>
    <recommendedName>
        <fullName evidence="8">tRNA(Ile)-lysidine synthase</fullName>
        <ecNumber evidence="8">6.3.4.19</ecNumber>
    </recommendedName>
    <alternativeName>
        <fullName evidence="8">tRNA(Ile)-2-lysyl-cytidine synthase</fullName>
    </alternativeName>
    <alternativeName>
        <fullName evidence="8">tRNA(Ile)-lysidine synthetase</fullName>
    </alternativeName>
</protein>
<accession>A0A9D1F611</accession>
<dbReference type="SMART" id="SM00977">
    <property type="entry name" value="TilS_C"/>
    <property type="match status" value="1"/>
</dbReference>
<dbReference type="InterPro" id="IPR014729">
    <property type="entry name" value="Rossmann-like_a/b/a_fold"/>
</dbReference>
<dbReference type="InterPro" id="IPR012796">
    <property type="entry name" value="Lysidine-tRNA-synth_C"/>
</dbReference>
<comment type="catalytic activity">
    <reaction evidence="7 8">
        <text>cytidine(34) in tRNA(Ile2) + L-lysine + ATP = lysidine(34) in tRNA(Ile2) + AMP + diphosphate + H(+)</text>
        <dbReference type="Rhea" id="RHEA:43744"/>
        <dbReference type="Rhea" id="RHEA-COMP:10625"/>
        <dbReference type="Rhea" id="RHEA-COMP:10670"/>
        <dbReference type="ChEBI" id="CHEBI:15378"/>
        <dbReference type="ChEBI" id="CHEBI:30616"/>
        <dbReference type="ChEBI" id="CHEBI:32551"/>
        <dbReference type="ChEBI" id="CHEBI:33019"/>
        <dbReference type="ChEBI" id="CHEBI:82748"/>
        <dbReference type="ChEBI" id="CHEBI:83665"/>
        <dbReference type="ChEBI" id="CHEBI:456215"/>
        <dbReference type="EC" id="6.3.4.19"/>
    </reaction>
</comment>
<evidence type="ECO:0000256" key="3">
    <source>
        <dbReference type="ARBA" id="ARBA00022598"/>
    </source>
</evidence>
<keyword evidence="6 8" id="KW-0067">ATP-binding</keyword>
<reference evidence="10" key="1">
    <citation type="submission" date="2020-10" db="EMBL/GenBank/DDBJ databases">
        <authorList>
            <person name="Gilroy R."/>
        </authorList>
    </citation>
    <scope>NUCLEOTIDE SEQUENCE</scope>
    <source>
        <strain evidence="10">CHK178-757</strain>
    </source>
</reference>
<dbReference type="HAMAP" id="MF_01161">
    <property type="entry name" value="tRNA_Ile_lys_synt"/>
    <property type="match status" value="1"/>
</dbReference>
<dbReference type="PANTHER" id="PTHR43033:SF1">
    <property type="entry name" value="TRNA(ILE)-LYSIDINE SYNTHASE-RELATED"/>
    <property type="match status" value="1"/>
</dbReference>
<name>A0A9D1F611_9FIRM</name>
<evidence type="ECO:0000256" key="6">
    <source>
        <dbReference type="ARBA" id="ARBA00022840"/>
    </source>
</evidence>
<keyword evidence="2 8" id="KW-0963">Cytoplasm</keyword>
<dbReference type="Proteomes" id="UP000823927">
    <property type="component" value="Unassembled WGS sequence"/>
</dbReference>
<dbReference type="InterPro" id="IPR012094">
    <property type="entry name" value="tRNA_Ile_lys_synt"/>
</dbReference>
<evidence type="ECO:0000256" key="5">
    <source>
        <dbReference type="ARBA" id="ARBA00022741"/>
    </source>
</evidence>
<dbReference type="InterPro" id="IPR012795">
    <property type="entry name" value="tRNA_Ile_lys_synt_N"/>
</dbReference>
<dbReference type="InterPro" id="IPR011063">
    <property type="entry name" value="TilS/TtcA_N"/>
</dbReference>
<dbReference type="NCBIfam" id="TIGR02432">
    <property type="entry name" value="lysidine_TilS_N"/>
    <property type="match status" value="1"/>
</dbReference>
<dbReference type="Pfam" id="PF01171">
    <property type="entry name" value="ATP_bind_3"/>
    <property type="match status" value="1"/>
</dbReference>
<dbReference type="Gene3D" id="1.20.59.20">
    <property type="match status" value="1"/>
</dbReference>
<evidence type="ECO:0000256" key="7">
    <source>
        <dbReference type="ARBA" id="ARBA00048539"/>
    </source>
</evidence>
<dbReference type="AlphaFoldDB" id="A0A9D1F611"/>
<evidence type="ECO:0000256" key="4">
    <source>
        <dbReference type="ARBA" id="ARBA00022694"/>
    </source>
</evidence>
<dbReference type="NCBIfam" id="TIGR02433">
    <property type="entry name" value="lysidine_TilS_C"/>
    <property type="match status" value="1"/>
</dbReference>
<dbReference type="SUPFAM" id="SSF82829">
    <property type="entry name" value="MesJ substrate recognition domain-like"/>
    <property type="match status" value="1"/>
</dbReference>
<dbReference type="Pfam" id="PF11734">
    <property type="entry name" value="TilS_C"/>
    <property type="match status" value="1"/>
</dbReference>
<organism evidence="10 11">
    <name type="scientific">Candidatus Scybalocola faecigallinarum</name>
    <dbReference type="NCBI Taxonomy" id="2840941"/>
    <lineage>
        <taxon>Bacteria</taxon>
        <taxon>Bacillati</taxon>
        <taxon>Bacillota</taxon>
        <taxon>Clostridia</taxon>
        <taxon>Lachnospirales</taxon>
        <taxon>Lachnospiraceae</taxon>
        <taxon>Lachnospiraceae incertae sedis</taxon>
        <taxon>Candidatus Scybalocola (ex Gilroy et al. 2021)</taxon>
    </lineage>
</organism>
<evidence type="ECO:0000313" key="10">
    <source>
        <dbReference type="EMBL" id="HIS48025.1"/>
    </source>
</evidence>
<keyword evidence="4 8" id="KW-0819">tRNA processing</keyword>
<feature type="domain" description="Lysidine-tRNA(Ile) synthetase C-terminal" evidence="9">
    <location>
        <begin position="397"/>
        <end position="469"/>
    </location>
</feature>
<feature type="binding site" evidence="8">
    <location>
        <begin position="29"/>
        <end position="34"/>
    </location>
    <ligand>
        <name>ATP</name>
        <dbReference type="ChEBI" id="CHEBI:30616"/>
    </ligand>
</feature>
<dbReference type="SUPFAM" id="SSF56037">
    <property type="entry name" value="PheT/TilS domain"/>
    <property type="match status" value="1"/>
</dbReference>